<keyword evidence="2" id="KW-0732">Signal</keyword>
<proteinExistence type="predicted"/>
<sequence length="113" mass="11399">MVANGSLVFVLVIAIILVVPGICQNGGGFGGGVGGGGGFGFGGGNNGGNDGNNGGNNDGNNGQNDDSSDLAQQWFNLFGSAVQLGEDTIQSFANSFINTFLNWYIPLSLVPKV</sequence>
<dbReference type="EMBL" id="BPLQ01015727">
    <property type="protein sequence ID" value="GIY91075.1"/>
    <property type="molecule type" value="Genomic_DNA"/>
</dbReference>
<evidence type="ECO:0000313" key="4">
    <source>
        <dbReference type="Proteomes" id="UP001054837"/>
    </source>
</evidence>
<dbReference type="Proteomes" id="UP001054837">
    <property type="component" value="Unassembled WGS sequence"/>
</dbReference>
<feature type="region of interest" description="Disordered" evidence="1">
    <location>
        <begin position="49"/>
        <end position="68"/>
    </location>
</feature>
<comment type="caution">
    <text evidence="3">The sequence shown here is derived from an EMBL/GenBank/DDBJ whole genome shotgun (WGS) entry which is preliminary data.</text>
</comment>
<accession>A0AAV4X7H4</accession>
<keyword evidence="4" id="KW-1185">Reference proteome</keyword>
<name>A0AAV4X7H4_9ARAC</name>
<evidence type="ECO:0000256" key="2">
    <source>
        <dbReference type="SAM" id="SignalP"/>
    </source>
</evidence>
<feature type="signal peptide" evidence="2">
    <location>
        <begin position="1"/>
        <end position="23"/>
    </location>
</feature>
<evidence type="ECO:0000313" key="3">
    <source>
        <dbReference type="EMBL" id="GIY91075.1"/>
    </source>
</evidence>
<protein>
    <submittedName>
        <fullName evidence="3">Spider silk-constituting element SpiCE-CMa3</fullName>
    </submittedName>
</protein>
<organism evidence="3 4">
    <name type="scientific">Caerostris darwini</name>
    <dbReference type="NCBI Taxonomy" id="1538125"/>
    <lineage>
        <taxon>Eukaryota</taxon>
        <taxon>Metazoa</taxon>
        <taxon>Ecdysozoa</taxon>
        <taxon>Arthropoda</taxon>
        <taxon>Chelicerata</taxon>
        <taxon>Arachnida</taxon>
        <taxon>Araneae</taxon>
        <taxon>Araneomorphae</taxon>
        <taxon>Entelegynae</taxon>
        <taxon>Araneoidea</taxon>
        <taxon>Araneidae</taxon>
        <taxon>Caerostris</taxon>
    </lineage>
</organism>
<evidence type="ECO:0000256" key="1">
    <source>
        <dbReference type="SAM" id="MobiDB-lite"/>
    </source>
</evidence>
<reference evidence="3 4" key="1">
    <citation type="submission" date="2021-06" db="EMBL/GenBank/DDBJ databases">
        <title>Caerostris darwini draft genome.</title>
        <authorList>
            <person name="Kono N."/>
            <person name="Arakawa K."/>
        </authorList>
    </citation>
    <scope>NUCLEOTIDE SEQUENCE [LARGE SCALE GENOMIC DNA]</scope>
</reference>
<feature type="chain" id="PRO_5043472850" evidence="2">
    <location>
        <begin position="24"/>
        <end position="113"/>
    </location>
</feature>
<dbReference type="AlphaFoldDB" id="A0AAV4X7H4"/>
<gene>
    <name evidence="3" type="primary">SpiCE-CMa3</name>
    <name evidence="3" type="ORF">CDAR_700261</name>
</gene>